<dbReference type="EMBL" id="LFIW01001090">
    <property type="protein sequence ID" value="KZL83630.1"/>
    <property type="molecule type" value="Genomic_DNA"/>
</dbReference>
<comment type="similarity">
    <text evidence="2">Belongs to the sphingosine N-acyltransferase family.</text>
</comment>
<dbReference type="GO" id="GO:0046513">
    <property type="term" value="P:ceramide biosynthetic process"/>
    <property type="evidence" value="ECO:0007669"/>
    <property type="project" value="InterPro"/>
</dbReference>
<dbReference type="SMART" id="SM00724">
    <property type="entry name" value="TLC"/>
    <property type="match status" value="1"/>
</dbReference>
<feature type="compositionally biased region" description="Basic and acidic residues" evidence="7">
    <location>
        <begin position="121"/>
        <end position="130"/>
    </location>
</feature>
<keyword evidence="3 6" id="KW-0812">Transmembrane</keyword>
<dbReference type="PANTHER" id="PTHR12560:SF0">
    <property type="entry name" value="LD18904P"/>
    <property type="match status" value="1"/>
</dbReference>
<evidence type="ECO:0000259" key="9">
    <source>
        <dbReference type="PROSITE" id="PS50922"/>
    </source>
</evidence>
<evidence type="ECO:0000256" key="7">
    <source>
        <dbReference type="SAM" id="MobiDB-lite"/>
    </source>
</evidence>
<feature type="non-terminal residue" evidence="10">
    <location>
        <position position="1"/>
    </location>
</feature>
<keyword evidence="11" id="KW-1185">Reference proteome</keyword>
<feature type="transmembrane region" description="Helical" evidence="8">
    <location>
        <begin position="248"/>
        <end position="265"/>
    </location>
</feature>
<dbReference type="InterPro" id="IPR006634">
    <property type="entry name" value="TLC-dom"/>
</dbReference>
<feature type="transmembrane region" description="Helical" evidence="8">
    <location>
        <begin position="297"/>
        <end position="318"/>
    </location>
</feature>
<dbReference type="Proteomes" id="UP000076584">
    <property type="component" value="Unassembled WGS sequence"/>
</dbReference>
<dbReference type="PANTHER" id="PTHR12560">
    <property type="entry name" value="LONGEVITY ASSURANCE FACTOR 1 LAG1"/>
    <property type="match status" value="1"/>
</dbReference>
<feature type="domain" description="TLC" evidence="9">
    <location>
        <begin position="333"/>
        <end position="570"/>
    </location>
</feature>
<organism evidence="10 11">
    <name type="scientific">Colletotrichum incanum</name>
    <name type="common">Soybean anthracnose fungus</name>
    <dbReference type="NCBI Taxonomy" id="1573173"/>
    <lineage>
        <taxon>Eukaryota</taxon>
        <taxon>Fungi</taxon>
        <taxon>Dikarya</taxon>
        <taxon>Ascomycota</taxon>
        <taxon>Pezizomycotina</taxon>
        <taxon>Sordariomycetes</taxon>
        <taxon>Hypocreomycetidae</taxon>
        <taxon>Glomerellales</taxon>
        <taxon>Glomerellaceae</taxon>
        <taxon>Colletotrichum</taxon>
        <taxon>Colletotrichum spaethianum species complex</taxon>
    </lineage>
</organism>
<feature type="transmembrane region" description="Helical" evidence="8">
    <location>
        <begin position="339"/>
        <end position="363"/>
    </location>
</feature>
<evidence type="ECO:0000256" key="1">
    <source>
        <dbReference type="ARBA" id="ARBA00004141"/>
    </source>
</evidence>
<dbReference type="STRING" id="1573173.A0A167DAX2"/>
<feature type="transmembrane region" description="Helical" evidence="8">
    <location>
        <begin position="541"/>
        <end position="562"/>
    </location>
</feature>
<dbReference type="GO" id="GO:0050291">
    <property type="term" value="F:sphingosine N-acyltransferase activity"/>
    <property type="evidence" value="ECO:0007669"/>
    <property type="project" value="InterPro"/>
</dbReference>
<comment type="subcellular location">
    <subcellularLocation>
        <location evidence="1">Membrane</location>
        <topology evidence="1">Multi-pass membrane protein</topology>
    </subcellularLocation>
</comment>
<sequence length="650" mass="74007">LTRPWLTLGSQRTAVPLYLYTVQPVLLPRPSAVPSSVSIVCDVALPHPSSRSSTSLKPPKTFVSPPLPSLDHEPRSARDEPSRFAESKTCLSTSSAPSRPTTSRSRAPIVIALRQTRPPHQFRDTTDTRRNPTPNHDLAVAEHSGLPHDFNSESPLSQYLNCVPIGARPPTMSDTASNEASSTFEKPVTSSSAPQIQRNASTKQLKLMNGPLYQQGHNNVNVVLIRRVRRTDDSAWKMLSRWMVENQIGLSFNLLALLFLAHFFIPKAQPHTVKFFTLSYYNQQTGQYGAGLGDSCLLAFCIVLFTGLRAATMEYVLAPLAKGWGIKKRKDLTRFSEQAWLLIYYMVFWPLGVYIYKTSPYWLNLRELWTNWPQRELSGLNKFYILAQWAFWLQQILVINIEERRKDHWQMFTHHIITCTLISACYSYHQTRVGNLILVLMDVVDLFFPLAKCLKYVGLNTLCDFMFGAFVLSWLVARHIFYLMVCWSIHTHIPEEIPDSCYTGQHPNLNGPLPIPEGKSWMLEPFYKTDGIVCWNSTIRWSFLSTLLVLQVITIAWFFMILRVVMKVLRGGNAEDTRSDDEGEGEEEEDYVYEEAQALEEEVGVEDIDLKSWERRTGIKRQASSSGVSLPGHSDRKELLGRIGCEKQVD</sequence>
<keyword evidence="4 8" id="KW-1133">Transmembrane helix</keyword>
<name>A0A167DAX2_COLIC</name>
<dbReference type="InterPro" id="IPR016439">
    <property type="entry name" value="Lag1/Lac1-like"/>
</dbReference>
<evidence type="ECO:0000313" key="11">
    <source>
        <dbReference type="Proteomes" id="UP000076584"/>
    </source>
</evidence>
<evidence type="ECO:0000256" key="2">
    <source>
        <dbReference type="ARBA" id="ARBA00009808"/>
    </source>
</evidence>
<evidence type="ECO:0000256" key="6">
    <source>
        <dbReference type="PROSITE-ProRule" id="PRU00205"/>
    </source>
</evidence>
<proteinExistence type="inferred from homology"/>
<dbReference type="PROSITE" id="PS50922">
    <property type="entry name" value="TLC"/>
    <property type="match status" value="1"/>
</dbReference>
<dbReference type="GO" id="GO:0016020">
    <property type="term" value="C:membrane"/>
    <property type="evidence" value="ECO:0007669"/>
    <property type="project" value="UniProtKB-SubCell"/>
</dbReference>
<gene>
    <name evidence="10" type="ORF">CI238_05991</name>
</gene>
<accession>A0A167DAX2</accession>
<evidence type="ECO:0000313" key="10">
    <source>
        <dbReference type="EMBL" id="KZL83630.1"/>
    </source>
</evidence>
<protein>
    <submittedName>
        <fullName evidence="10">Tlc domain-containing protein</fullName>
    </submittedName>
</protein>
<feature type="compositionally biased region" description="Basic and acidic residues" evidence="7">
    <location>
        <begin position="70"/>
        <end position="86"/>
    </location>
</feature>
<feature type="transmembrane region" description="Helical" evidence="8">
    <location>
        <begin position="466"/>
        <end position="490"/>
    </location>
</feature>
<dbReference type="AlphaFoldDB" id="A0A167DAX2"/>
<evidence type="ECO:0000256" key="4">
    <source>
        <dbReference type="ARBA" id="ARBA00022989"/>
    </source>
</evidence>
<dbReference type="Pfam" id="PF03798">
    <property type="entry name" value="TRAM_LAG1_CLN8"/>
    <property type="match status" value="1"/>
</dbReference>
<evidence type="ECO:0000256" key="5">
    <source>
        <dbReference type="ARBA" id="ARBA00023136"/>
    </source>
</evidence>
<keyword evidence="5 6" id="KW-0472">Membrane</keyword>
<evidence type="ECO:0000256" key="3">
    <source>
        <dbReference type="ARBA" id="ARBA00022692"/>
    </source>
</evidence>
<feature type="compositionally biased region" description="Low complexity" evidence="7">
    <location>
        <begin position="92"/>
        <end position="108"/>
    </location>
</feature>
<feature type="region of interest" description="Disordered" evidence="7">
    <location>
        <begin position="47"/>
        <end position="133"/>
    </location>
</feature>
<reference evidence="10 11" key="1">
    <citation type="submission" date="2015-06" db="EMBL/GenBank/DDBJ databases">
        <title>Survival trade-offs in plant roots during colonization by closely related pathogenic and mutualistic fungi.</title>
        <authorList>
            <person name="Hacquard S."/>
            <person name="Kracher B."/>
            <person name="Hiruma K."/>
            <person name="Weinman A."/>
            <person name="Muench P."/>
            <person name="Garrido Oter R."/>
            <person name="Ver Loren van Themaat E."/>
            <person name="Dallerey J.-F."/>
            <person name="Damm U."/>
            <person name="Henrissat B."/>
            <person name="Lespinet O."/>
            <person name="Thon M."/>
            <person name="Kemen E."/>
            <person name="McHardy A.C."/>
            <person name="Schulze-Lefert P."/>
            <person name="O'Connell R.J."/>
        </authorList>
    </citation>
    <scope>NUCLEOTIDE SEQUENCE [LARGE SCALE GENOMIC DNA]</scope>
    <source>
        <strain evidence="10 11">MAFF 238704</strain>
    </source>
</reference>
<evidence type="ECO:0000256" key="8">
    <source>
        <dbReference type="SAM" id="Phobius"/>
    </source>
</evidence>
<feature type="region of interest" description="Disordered" evidence="7">
    <location>
        <begin position="172"/>
        <end position="196"/>
    </location>
</feature>
<comment type="caution">
    <text evidence="10">The sequence shown here is derived from an EMBL/GenBank/DDBJ whole genome shotgun (WGS) entry which is preliminary data.</text>
</comment>
<feature type="transmembrane region" description="Helical" evidence="8">
    <location>
        <begin position="383"/>
        <end position="400"/>
    </location>
</feature>